<feature type="region of interest" description="Disordered" evidence="1">
    <location>
        <begin position="328"/>
        <end position="348"/>
    </location>
</feature>
<accession>A0A367FC25</accession>
<proteinExistence type="predicted"/>
<evidence type="ECO:0000313" key="2">
    <source>
        <dbReference type="EMBL" id="RCG27898.1"/>
    </source>
</evidence>
<dbReference type="Proteomes" id="UP000253094">
    <property type="component" value="Unassembled WGS sequence"/>
</dbReference>
<gene>
    <name evidence="2" type="ORF">DQ384_25590</name>
</gene>
<comment type="caution">
    <text evidence="2">The sequence shown here is derived from an EMBL/GenBank/DDBJ whole genome shotgun (WGS) entry which is preliminary data.</text>
</comment>
<dbReference type="AlphaFoldDB" id="A0A367FC25"/>
<evidence type="ECO:0000313" key="3">
    <source>
        <dbReference type="Proteomes" id="UP000253094"/>
    </source>
</evidence>
<name>A0A367FC25_9ACTN</name>
<sequence>MSAVPDRWPRLASLLARMPATVTGGLLPQCLLDDLTTITTGALSRGEYELRVLAVSAVSTATGTTAEALRTTLAGTPMEPPLALTVAPVCDPYDGTPAGSTAAMTLRTALTGAHAALVVVDYGDIYGHTSGHTSADTSGHRSGYVSGNTAPDGAPERLHQAAAWFSVALEHTGPDRTTLVVDGLGRARSEPVVAAAWARQRARATLRLPLSWPDEAIVPVDSALAVEAARRDGRWADEDRRASGMPGLLDRITGPLAADPAAVYTSTAVERFHAACARVSRRCTEILALDVSTAPARPGVRAGGAAQRRARLAAMAAAPLAAEVARTDITGRRPPGRAGAAARTAPCP</sequence>
<organism evidence="2 3">
    <name type="scientific">Sphaerisporangium album</name>
    <dbReference type="NCBI Taxonomy" id="509200"/>
    <lineage>
        <taxon>Bacteria</taxon>
        <taxon>Bacillati</taxon>
        <taxon>Actinomycetota</taxon>
        <taxon>Actinomycetes</taxon>
        <taxon>Streptosporangiales</taxon>
        <taxon>Streptosporangiaceae</taxon>
        <taxon>Sphaerisporangium</taxon>
    </lineage>
</organism>
<dbReference type="EMBL" id="QOIL01000015">
    <property type="protein sequence ID" value="RCG27898.1"/>
    <property type="molecule type" value="Genomic_DNA"/>
</dbReference>
<reference evidence="2 3" key="1">
    <citation type="submission" date="2018-06" db="EMBL/GenBank/DDBJ databases">
        <title>Sphaerisporangium craniellae sp. nov., isolated from a marine sponge in the South China Sea.</title>
        <authorList>
            <person name="Li L."/>
        </authorList>
    </citation>
    <scope>NUCLEOTIDE SEQUENCE [LARGE SCALE GENOMIC DNA]</scope>
    <source>
        <strain evidence="2 3">CCTCC AA 208026</strain>
    </source>
</reference>
<keyword evidence="3" id="KW-1185">Reference proteome</keyword>
<protein>
    <submittedName>
        <fullName evidence="2">Uncharacterized protein</fullName>
    </submittedName>
</protein>
<dbReference type="RefSeq" id="WP_114031421.1">
    <property type="nucleotide sequence ID" value="NZ_QOIL01000015.1"/>
</dbReference>
<evidence type="ECO:0000256" key="1">
    <source>
        <dbReference type="SAM" id="MobiDB-lite"/>
    </source>
</evidence>
<feature type="compositionally biased region" description="Low complexity" evidence="1">
    <location>
        <begin position="332"/>
        <end position="348"/>
    </location>
</feature>